<keyword evidence="6" id="KW-0812">Transmembrane</keyword>
<dbReference type="InterPro" id="IPR038404">
    <property type="entry name" value="TRAP_DctP_sf"/>
</dbReference>
<evidence type="ECO:0000256" key="2">
    <source>
        <dbReference type="ARBA" id="ARBA00009023"/>
    </source>
</evidence>
<dbReference type="InterPro" id="IPR018389">
    <property type="entry name" value="DctP_fam"/>
</dbReference>
<dbReference type="PANTHER" id="PTHR33376">
    <property type="match status" value="1"/>
</dbReference>
<organism evidence="7">
    <name type="scientific">Haliea sp. ETY-M</name>
    <dbReference type="NCBI Taxonomy" id="1055105"/>
    <lineage>
        <taxon>Bacteria</taxon>
        <taxon>Pseudomonadati</taxon>
        <taxon>Pseudomonadota</taxon>
        <taxon>Gammaproteobacteria</taxon>
        <taxon>Cellvibrionales</taxon>
        <taxon>Halieaceae</taxon>
        <taxon>Haliea</taxon>
    </lineage>
</organism>
<dbReference type="Pfam" id="PF03480">
    <property type="entry name" value="DctP"/>
    <property type="match status" value="1"/>
</dbReference>
<evidence type="ECO:0000256" key="1">
    <source>
        <dbReference type="ARBA" id="ARBA00004196"/>
    </source>
</evidence>
<protein>
    <submittedName>
        <fullName evidence="7">TRAP-type C4-dicarboxylate transport system, periplasmic component</fullName>
    </submittedName>
</protein>
<evidence type="ECO:0000256" key="3">
    <source>
        <dbReference type="ARBA" id="ARBA00022448"/>
    </source>
</evidence>
<evidence type="ECO:0000256" key="5">
    <source>
        <dbReference type="SAM" id="MobiDB-lite"/>
    </source>
</evidence>
<dbReference type="EMBL" id="LC064121">
    <property type="protein sequence ID" value="BBD50132.1"/>
    <property type="molecule type" value="Genomic_DNA"/>
</dbReference>
<dbReference type="InterPro" id="IPR004682">
    <property type="entry name" value="TRAP_DctP"/>
</dbReference>
<keyword evidence="6" id="KW-0472">Membrane</keyword>
<accession>A0A455R723</accession>
<reference evidence="7" key="1">
    <citation type="submission" date="2015-07" db="EMBL/GenBank/DDBJ databases">
        <title>Novel operon containing particulate methane monooxygenase-type genes and epoxyalkane:coenzyme M transferase gene in ethylene-assimilating marine bacterium, Haliea sp. ETY-M.</title>
        <authorList>
            <person name="Suzuki T."/>
            <person name="Habe H."/>
            <person name="Nakajima-Kambe T."/>
            <person name="Fuse H."/>
        </authorList>
    </citation>
    <scope>NUCLEOTIDE SEQUENCE</scope>
    <source>
        <strain evidence="7">ETY-M</strain>
    </source>
</reference>
<dbReference type="NCBIfam" id="TIGR00787">
    <property type="entry name" value="dctP"/>
    <property type="match status" value="1"/>
</dbReference>
<dbReference type="CDD" id="cd13603">
    <property type="entry name" value="PBP2_TRAP_Siap_TeaA_like"/>
    <property type="match status" value="1"/>
</dbReference>
<keyword evidence="4" id="KW-0732">Signal</keyword>
<sequence>MGYVSGSRDAGGSPRRTHPQPTVGHIGGPVAVVVAIALWLVLGAAGARAEQALRLGFALAQGSPHDTFAETFREELGRLTAGSLQVENYCCFKLGGDQELVRKLQLGTLDATIVAQNNVGPFFPKIDLLSLPYILRDHEHAVRVLDGPVGQQLWGDMPEVAGVHVITIAYIAFRHIFNTQRPIATQADFEQLKYRVPRNAVMVDTYKAFGADPVPLAWSETLTAVQTGTVDGGDLPVDVIYSQRFHEVAKHLALTGHFAMTPAFLVSDRFMRGLSASEHTAVYAAARVAAAAARAQVTSREATILDVLASDHGVGITRPDKTPFIAAASTVKQTFAAQRGSEYDALIKAIHDVE</sequence>
<keyword evidence="6" id="KW-1133">Transmembrane helix</keyword>
<evidence type="ECO:0000256" key="4">
    <source>
        <dbReference type="ARBA" id="ARBA00022729"/>
    </source>
</evidence>
<comment type="similarity">
    <text evidence="2">Belongs to the bacterial solute-binding protein 7 family.</text>
</comment>
<comment type="subcellular location">
    <subcellularLocation>
        <location evidence="1">Cell envelope</location>
    </subcellularLocation>
</comment>
<dbReference type="PANTHER" id="PTHR33376:SF4">
    <property type="entry name" value="SIALIC ACID-BINDING PERIPLASMIC PROTEIN SIAP"/>
    <property type="match status" value="1"/>
</dbReference>
<feature type="region of interest" description="Disordered" evidence="5">
    <location>
        <begin position="1"/>
        <end position="23"/>
    </location>
</feature>
<dbReference type="GO" id="GO:0030288">
    <property type="term" value="C:outer membrane-bounded periplasmic space"/>
    <property type="evidence" value="ECO:0007669"/>
    <property type="project" value="InterPro"/>
</dbReference>
<keyword evidence="3" id="KW-0813">Transport</keyword>
<dbReference type="GO" id="GO:0055085">
    <property type="term" value="P:transmembrane transport"/>
    <property type="evidence" value="ECO:0007669"/>
    <property type="project" value="InterPro"/>
</dbReference>
<proteinExistence type="inferred from homology"/>
<name>A0A455R723_9GAMM</name>
<dbReference type="Gene3D" id="3.40.190.170">
    <property type="entry name" value="Bacterial extracellular solute-binding protein, family 7"/>
    <property type="match status" value="1"/>
</dbReference>
<dbReference type="NCBIfam" id="NF037995">
    <property type="entry name" value="TRAP_S1"/>
    <property type="match status" value="1"/>
</dbReference>
<dbReference type="PIRSF" id="PIRSF006470">
    <property type="entry name" value="DctB"/>
    <property type="match status" value="1"/>
</dbReference>
<evidence type="ECO:0000313" key="7">
    <source>
        <dbReference type="EMBL" id="BBD50132.1"/>
    </source>
</evidence>
<dbReference type="AlphaFoldDB" id="A0A455R723"/>
<feature type="transmembrane region" description="Helical" evidence="6">
    <location>
        <begin position="26"/>
        <end position="47"/>
    </location>
</feature>
<evidence type="ECO:0000256" key="6">
    <source>
        <dbReference type="SAM" id="Phobius"/>
    </source>
</evidence>